<proteinExistence type="predicted"/>
<accession>A0A7V3KN65</accession>
<dbReference type="AlphaFoldDB" id="A0A7V3KN65"/>
<dbReference type="EMBL" id="DTGD01000094">
    <property type="protein sequence ID" value="HGB35754.1"/>
    <property type="molecule type" value="Genomic_DNA"/>
</dbReference>
<comment type="caution">
    <text evidence="1">The sequence shown here is derived from an EMBL/GenBank/DDBJ whole genome shotgun (WGS) entry which is preliminary data.</text>
</comment>
<organism evidence="1">
    <name type="scientific">candidate division WOR-3 bacterium</name>
    <dbReference type="NCBI Taxonomy" id="2052148"/>
    <lineage>
        <taxon>Bacteria</taxon>
        <taxon>Bacteria division WOR-3</taxon>
    </lineage>
</organism>
<reference evidence="1" key="1">
    <citation type="journal article" date="2020" name="mSystems">
        <title>Genome- and Community-Level Interaction Insights into Carbon Utilization and Element Cycling Functions of Hydrothermarchaeota in Hydrothermal Sediment.</title>
        <authorList>
            <person name="Zhou Z."/>
            <person name="Liu Y."/>
            <person name="Xu W."/>
            <person name="Pan J."/>
            <person name="Luo Z.H."/>
            <person name="Li M."/>
        </authorList>
    </citation>
    <scope>NUCLEOTIDE SEQUENCE [LARGE SCALE GENOMIC DNA]</scope>
    <source>
        <strain evidence="1">SpSt-754</strain>
    </source>
</reference>
<evidence type="ECO:0000313" key="1">
    <source>
        <dbReference type="EMBL" id="HGB35754.1"/>
    </source>
</evidence>
<protein>
    <submittedName>
        <fullName evidence="1">Uncharacterized protein</fullName>
    </submittedName>
</protein>
<gene>
    <name evidence="1" type="ORF">ENV38_02460</name>
</gene>
<sequence length="94" mass="11051">MVSTWDDTANKIINKRLQDIKLTKEESNEYRRLWKISSLLQNFGKKAVFVLSGYGIGPSNAVKILDKKASEEELLREIYRAERVFIRTRPFWDS</sequence>
<name>A0A7V3KN65_UNCW3</name>